<feature type="binding site" evidence="12">
    <location>
        <position position="156"/>
    </location>
    <ligand>
        <name>ATP</name>
        <dbReference type="ChEBI" id="CHEBI:30616"/>
    </ligand>
</feature>
<feature type="transmembrane region" description="Helical" evidence="15">
    <location>
        <begin position="41"/>
        <end position="62"/>
    </location>
</feature>
<dbReference type="InterPro" id="IPR000719">
    <property type="entry name" value="Prot_kinase_dom"/>
</dbReference>
<dbReference type="Pfam" id="PF07714">
    <property type="entry name" value="PK_Tyr_Ser-Thr"/>
    <property type="match status" value="1"/>
</dbReference>
<keyword evidence="5" id="KW-0732">Signal</keyword>
<dbReference type="Gene3D" id="1.10.510.10">
    <property type="entry name" value="Transferase(Phosphotransferase) domain 1"/>
    <property type="match status" value="1"/>
</dbReference>
<dbReference type="GO" id="GO:0004674">
    <property type="term" value="F:protein serine/threonine kinase activity"/>
    <property type="evidence" value="ECO:0007669"/>
    <property type="project" value="UniProtKB-KW"/>
</dbReference>
<keyword evidence="7 17" id="KW-0418">Kinase</keyword>
<organism evidence="17 18">
    <name type="scientific">Rhynchospora pubera</name>
    <dbReference type="NCBI Taxonomy" id="906938"/>
    <lineage>
        <taxon>Eukaryota</taxon>
        <taxon>Viridiplantae</taxon>
        <taxon>Streptophyta</taxon>
        <taxon>Embryophyta</taxon>
        <taxon>Tracheophyta</taxon>
        <taxon>Spermatophyta</taxon>
        <taxon>Magnoliopsida</taxon>
        <taxon>Liliopsida</taxon>
        <taxon>Poales</taxon>
        <taxon>Cyperaceae</taxon>
        <taxon>Cyperoideae</taxon>
        <taxon>Rhynchosporeae</taxon>
        <taxon>Rhynchospora</taxon>
    </lineage>
</organism>
<comment type="subcellular location">
    <subcellularLocation>
        <location evidence="1">Membrane</location>
        <topology evidence="1">Single-pass type I membrane protein</topology>
    </subcellularLocation>
</comment>
<dbReference type="InterPro" id="IPR045874">
    <property type="entry name" value="LRK10/LRL21-25-like"/>
</dbReference>
<dbReference type="GO" id="GO:0016020">
    <property type="term" value="C:membrane"/>
    <property type="evidence" value="ECO:0007669"/>
    <property type="project" value="UniProtKB-SubCell"/>
</dbReference>
<evidence type="ECO:0000256" key="7">
    <source>
        <dbReference type="ARBA" id="ARBA00022777"/>
    </source>
</evidence>
<accession>A0AAV8H7M4</accession>
<dbReference type="PROSITE" id="PS50011">
    <property type="entry name" value="PROTEIN_KINASE_DOM"/>
    <property type="match status" value="1"/>
</dbReference>
<keyword evidence="8 12" id="KW-0067">ATP-binding</keyword>
<reference evidence="17" key="1">
    <citation type="submission" date="2022-08" db="EMBL/GenBank/DDBJ databases">
        <authorList>
            <person name="Marques A."/>
        </authorList>
    </citation>
    <scope>NUCLEOTIDE SEQUENCE</scope>
    <source>
        <strain evidence="17">RhyPub2mFocal</strain>
        <tissue evidence="17">Leaves</tissue>
    </source>
</reference>
<evidence type="ECO:0000256" key="10">
    <source>
        <dbReference type="ARBA" id="ARBA00023136"/>
    </source>
</evidence>
<keyword evidence="6 12" id="KW-0547">Nucleotide-binding</keyword>
<evidence type="ECO:0000256" key="6">
    <source>
        <dbReference type="ARBA" id="ARBA00022741"/>
    </source>
</evidence>
<dbReference type="SMART" id="SM00220">
    <property type="entry name" value="S_TKc"/>
    <property type="match status" value="1"/>
</dbReference>
<dbReference type="Gene3D" id="3.30.200.20">
    <property type="entry name" value="Phosphorylase Kinase, domain 1"/>
    <property type="match status" value="1"/>
</dbReference>
<evidence type="ECO:0000256" key="3">
    <source>
        <dbReference type="ARBA" id="ARBA00022679"/>
    </source>
</evidence>
<comment type="caution">
    <text evidence="17">The sequence shown here is derived from an EMBL/GenBank/DDBJ whole genome shotgun (WGS) entry which is preliminary data.</text>
</comment>
<dbReference type="InterPro" id="IPR001245">
    <property type="entry name" value="Ser-Thr/Tyr_kinase_cat_dom"/>
</dbReference>
<evidence type="ECO:0000256" key="5">
    <source>
        <dbReference type="ARBA" id="ARBA00022729"/>
    </source>
</evidence>
<evidence type="ECO:0000256" key="9">
    <source>
        <dbReference type="ARBA" id="ARBA00022989"/>
    </source>
</evidence>
<evidence type="ECO:0000256" key="8">
    <source>
        <dbReference type="ARBA" id="ARBA00022840"/>
    </source>
</evidence>
<keyword evidence="18" id="KW-1185">Reference proteome</keyword>
<dbReference type="InterPro" id="IPR011009">
    <property type="entry name" value="Kinase-like_dom_sf"/>
</dbReference>
<evidence type="ECO:0000256" key="15">
    <source>
        <dbReference type="SAM" id="Phobius"/>
    </source>
</evidence>
<evidence type="ECO:0000259" key="16">
    <source>
        <dbReference type="PROSITE" id="PS50011"/>
    </source>
</evidence>
<evidence type="ECO:0000313" key="18">
    <source>
        <dbReference type="Proteomes" id="UP001140206"/>
    </source>
</evidence>
<dbReference type="PROSITE" id="PS00107">
    <property type="entry name" value="PROTEIN_KINASE_ATP"/>
    <property type="match status" value="1"/>
</dbReference>
<dbReference type="SUPFAM" id="SSF56112">
    <property type="entry name" value="Protein kinase-like (PK-like)"/>
    <property type="match status" value="1"/>
</dbReference>
<keyword evidence="2 13" id="KW-0723">Serine/threonine-protein kinase</keyword>
<evidence type="ECO:0000313" key="17">
    <source>
        <dbReference type="EMBL" id="KAJ4813823.1"/>
    </source>
</evidence>
<dbReference type="InterPro" id="IPR008271">
    <property type="entry name" value="Ser/Thr_kinase_AS"/>
</dbReference>
<evidence type="ECO:0000256" key="11">
    <source>
        <dbReference type="ARBA" id="ARBA00023180"/>
    </source>
</evidence>
<keyword evidence="3" id="KW-0808">Transferase</keyword>
<proteinExistence type="inferred from homology"/>
<sequence length="448" mass="50221">MQRVDNSAQKNKEIPPKSNHLREYAWLGVNASKFKSMAGTIVTTIVSAVLATVVVIIIVKIARCCNLSKIEKITDLIRNRNSRNSPMNSTTLYQEATIEMDSMEQFLDKILSERPVRYTSEQVKQITDNFSTELGKGGYGVVYKGIFPNGLQVAVKVLKVSINKTCQEQFMAEIGTVGRTYHKNLVKLYGFCFDESTKALLYEYMENGSLDKYLFSSQNQLQLGQLHDIAVGTAKGIRYLHEECQQKIVHYDIKPANVLLKADFTPKVSDFGLAKYCERSTDSNSGAWIFTGGRGTPGYAAPELWNLGIPVTYKCDVYSFGMLLFEILGRRRNFEADQTAESQEWFPRWVWQKFDQGEIATILDTCGFGDDEMRKKAEIMCKVALWCVQYKPEARPTMNGVVRMLEGDMEIVPPLNPFAYMSGSGSTSDSTQQSTEGSSGTTSGSYVP</sequence>
<evidence type="ECO:0000256" key="1">
    <source>
        <dbReference type="ARBA" id="ARBA00004479"/>
    </source>
</evidence>
<evidence type="ECO:0000256" key="2">
    <source>
        <dbReference type="ARBA" id="ARBA00022527"/>
    </source>
</evidence>
<dbReference type="GO" id="GO:0005524">
    <property type="term" value="F:ATP binding"/>
    <property type="evidence" value="ECO:0007669"/>
    <property type="project" value="UniProtKB-UniRule"/>
</dbReference>
<dbReference type="Proteomes" id="UP001140206">
    <property type="component" value="Chromosome 1"/>
</dbReference>
<dbReference type="FunFam" id="1.10.510.10:FF:000537">
    <property type="entry name" value="Putative receptor-like protein kinase"/>
    <property type="match status" value="1"/>
</dbReference>
<comment type="similarity">
    <text evidence="13">Belongs to the protein kinase superfamily.</text>
</comment>
<protein>
    <submittedName>
        <fullName evidence="17">Protein kinase family protein</fullName>
    </submittedName>
</protein>
<feature type="region of interest" description="Disordered" evidence="14">
    <location>
        <begin position="422"/>
        <end position="448"/>
    </location>
</feature>
<keyword evidence="4 15" id="KW-0812">Transmembrane</keyword>
<keyword evidence="10 15" id="KW-0472">Membrane</keyword>
<evidence type="ECO:0000256" key="13">
    <source>
        <dbReference type="RuleBase" id="RU000304"/>
    </source>
</evidence>
<feature type="domain" description="Protein kinase" evidence="16">
    <location>
        <begin position="128"/>
        <end position="419"/>
    </location>
</feature>
<keyword evidence="11" id="KW-0325">Glycoprotein</keyword>
<dbReference type="EMBL" id="JAMFTS010000001">
    <property type="protein sequence ID" value="KAJ4813823.1"/>
    <property type="molecule type" value="Genomic_DNA"/>
</dbReference>
<gene>
    <name evidence="17" type="ORF">LUZ62_026389</name>
</gene>
<dbReference type="PANTHER" id="PTHR27009">
    <property type="entry name" value="RUST RESISTANCE KINASE LR10-RELATED"/>
    <property type="match status" value="1"/>
</dbReference>
<evidence type="ECO:0000256" key="4">
    <source>
        <dbReference type="ARBA" id="ARBA00022692"/>
    </source>
</evidence>
<dbReference type="PROSITE" id="PS00108">
    <property type="entry name" value="PROTEIN_KINASE_ST"/>
    <property type="match status" value="1"/>
</dbReference>
<keyword evidence="9 15" id="KW-1133">Transmembrane helix</keyword>
<name>A0AAV8H7M4_9POAL</name>
<dbReference type="AlphaFoldDB" id="A0AAV8H7M4"/>
<evidence type="ECO:0000256" key="14">
    <source>
        <dbReference type="SAM" id="MobiDB-lite"/>
    </source>
</evidence>
<dbReference type="InterPro" id="IPR017441">
    <property type="entry name" value="Protein_kinase_ATP_BS"/>
</dbReference>
<evidence type="ECO:0000256" key="12">
    <source>
        <dbReference type="PROSITE-ProRule" id="PRU10141"/>
    </source>
</evidence>